<dbReference type="EMBL" id="MVGT01000009">
    <property type="protein sequence ID" value="OVA20937.1"/>
    <property type="molecule type" value="Genomic_DNA"/>
</dbReference>
<gene>
    <name evidence="1" type="ORF">BVC80_8839g28</name>
</gene>
<keyword evidence="2" id="KW-1185">Reference proteome</keyword>
<name>A0A200RDZ3_MACCD</name>
<dbReference type="OrthoDB" id="1433808at2759"/>
<organism evidence="1 2">
    <name type="scientific">Macleaya cordata</name>
    <name type="common">Five-seeded plume-poppy</name>
    <name type="synonym">Bocconia cordata</name>
    <dbReference type="NCBI Taxonomy" id="56857"/>
    <lineage>
        <taxon>Eukaryota</taxon>
        <taxon>Viridiplantae</taxon>
        <taxon>Streptophyta</taxon>
        <taxon>Embryophyta</taxon>
        <taxon>Tracheophyta</taxon>
        <taxon>Spermatophyta</taxon>
        <taxon>Magnoliopsida</taxon>
        <taxon>Ranunculales</taxon>
        <taxon>Papaveraceae</taxon>
        <taxon>Papaveroideae</taxon>
        <taxon>Macleaya</taxon>
    </lineage>
</organism>
<protein>
    <submittedName>
        <fullName evidence="1">Uncharacterized protein</fullName>
    </submittedName>
</protein>
<sequence length="87" mass="9897">MIKAIKKLKIWSKKKKRKKNHLLHPPPPPPPPPHCCFCSTIRPSAPPLPPWLDYEQTQNPISVSSTFPVSSFDTPTTSQPFIFTNCF</sequence>
<dbReference type="InParanoid" id="A0A200RDZ3"/>
<evidence type="ECO:0000313" key="2">
    <source>
        <dbReference type="Proteomes" id="UP000195402"/>
    </source>
</evidence>
<dbReference type="Proteomes" id="UP000195402">
    <property type="component" value="Unassembled WGS sequence"/>
</dbReference>
<reference evidence="1 2" key="1">
    <citation type="journal article" date="2017" name="Mol. Plant">
        <title>The Genome of Medicinal Plant Macleaya cordata Provides New Insights into Benzylisoquinoline Alkaloids Metabolism.</title>
        <authorList>
            <person name="Liu X."/>
            <person name="Liu Y."/>
            <person name="Huang P."/>
            <person name="Ma Y."/>
            <person name="Qing Z."/>
            <person name="Tang Q."/>
            <person name="Cao H."/>
            <person name="Cheng P."/>
            <person name="Zheng Y."/>
            <person name="Yuan Z."/>
            <person name="Zhou Y."/>
            <person name="Liu J."/>
            <person name="Tang Z."/>
            <person name="Zhuo Y."/>
            <person name="Zhang Y."/>
            <person name="Yu L."/>
            <person name="Huang J."/>
            <person name="Yang P."/>
            <person name="Peng Q."/>
            <person name="Zhang J."/>
            <person name="Jiang W."/>
            <person name="Zhang Z."/>
            <person name="Lin K."/>
            <person name="Ro D.K."/>
            <person name="Chen X."/>
            <person name="Xiong X."/>
            <person name="Shang Y."/>
            <person name="Huang S."/>
            <person name="Zeng J."/>
        </authorList>
    </citation>
    <scope>NUCLEOTIDE SEQUENCE [LARGE SCALE GENOMIC DNA]</scope>
    <source>
        <strain evidence="2">cv. BLH2017</strain>
        <tissue evidence="1">Root</tissue>
    </source>
</reference>
<dbReference type="AlphaFoldDB" id="A0A200RDZ3"/>
<comment type="caution">
    <text evidence="1">The sequence shown here is derived from an EMBL/GenBank/DDBJ whole genome shotgun (WGS) entry which is preliminary data.</text>
</comment>
<accession>A0A200RDZ3</accession>
<proteinExistence type="predicted"/>
<evidence type="ECO:0000313" key="1">
    <source>
        <dbReference type="EMBL" id="OVA20937.1"/>
    </source>
</evidence>